<name>A0A0M3IGI8_ASCLU</name>
<accession>A0A0M3IGI8</accession>
<protein>
    <submittedName>
        <fullName evidence="2">Secreted protein</fullName>
    </submittedName>
</protein>
<dbReference type="WBParaSite" id="ALUE_0001741701-mRNA-1">
    <property type="protein sequence ID" value="ALUE_0001741701-mRNA-1"/>
    <property type="gene ID" value="ALUE_0001741701"/>
</dbReference>
<sequence length="111" mass="12476">MRSSWKPVESRSVAVIVGLVSISPIAAFSDTVLREGRVTRLIQQLLLSFKRHICARHDDASATILPAVNLRKLFTNEKESLRDDAIGDYGNIALCPSKRAVRMKRIFLLQK</sequence>
<evidence type="ECO:0000313" key="1">
    <source>
        <dbReference type="Proteomes" id="UP000036681"/>
    </source>
</evidence>
<keyword evidence="1" id="KW-1185">Reference proteome</keyword>
<proteinExistence type="predicted"/>
<organism evidence="1 2">
    <name type="scientific">Ascaris lumbricoides</name>
    <name type="common">Giant roundworm</name>
    <dbReference type="NCBI Taxonomy" id="6252"/>
    <lineage>
        <taxon>Eukaryota</taxon>
        <taxon>Metazoa</taxon>
        <taxon>Ecdysozoa</taxon>
        <taxon>Nematoda</taxon>
        <taxon>Chromadorea</taxon>
        <taxon>Rhabditida</taxon>
        <taxon>Spirurina</taxon>
        <taxon>Ascaridomorpha</taxon>
        <taxon>Ascaridoidea</taxon>
        <taxon>Ascarididae</taxon>
        <taxon>Ascaris</taxon>
    </lineage>
</organism>
<dbReference type="AlphaFoldDB" id="A0A0M3IGI8"/>
<reference evidence="2" key="1">
    <citation type="submission" date="2017-02" db="UniProtKB">
        <authorList>
            <consortium name="WormBaseParasite"/>
        </authorList>
    </citation>
    <scope>IDENTIFICATION</scope>
</reference>
<evidence type="ECO:0000313" key="2">
    <source>
        <dbReference type="WBParaSite" id="ALUE_0001741701-mRNA-1"/>
    </source>
</evidence>
<dbReference type="Proteomes" id="UP000036681">
    <property type="component" value="Unplaced"/>
</dbReference>